<feature type="signal peptide" evidence="1">
    <location>
        <begin position="1"/>
        <end position="44"/>
    </location>
</feature>
<dbReference type="RefSeq" id="WP_184042443.1">
    <property type="nucleotide sequence ID" value="NZ_JACIGK010000002.1"/>
</dbReference>
<dbReference type="Proteomes" id="UP000554286">
    <property type="component" value="Unassembled WGS sequence"/>
</dbReference>
<dbReference type="PANTHER" id="PTHR39327:SF1">
    <property type="entry name" value="BLR5470 PROTEIN"/>
    <property type="match status" value="1"/>
</dbReference>
<keyword evidence="3" id="KW-1185">Reference proteome</keyword>
<dbReference type="AlphaFoldDB" id="A0A7W6W8W5"/>
<sequence>MHRTRWTSALRGTATATLGRPGLARVTGVLLAMTLACGAPAALADDDRLFGRDGKAYTDFAPMPQWTTMLERLKAEERENSACGAGAPIDGCPHTEWSALIARIRDREPRAQIEAVQDFVNQWEYITDPINWGREDFWTTPSEFFVKAGDCEDYAIAKFMSLRALGFPGDALKVVAVRDLNLGIGHAVTVVTLAGETLLLDNQIDPVIETRSVRHYRPVFAASEDVWWLYR</sequence>
<keyword evidence="1" id="KW-0732">Signal</keyword>
<name>A0A7W6W8W5_9PROT</name>
<dbReference type="SUPFAM" id="SSF54001">
    <property type="entry name" value="Cysteine proteinases"/>
    <property type="match status" value="1"/>
</dbReference>
<proteinExistence type="predicted"/>
<protein>
    <submittedName>
        <fullName evidence="2">Putative transglutaminase-like cysteine proteinase</fullName>
    </submittedName>
</protein>
<dbReference type="InterPro" id="IPR010319">
    <property type="entry name" value="Transglutaminase-like_Cys_pept"/>
</dbReference>
<evidence type="ECO:0000313" key="2">
    <source>
        <dbReference type="EMBL" id="MBB4264812.1"/>
    </source>
</evidence>
<feature type="chain" id="PRO_5030825498" evidence="1">
    <location>
        <begin position="45"/>
        <end position="231"/>
    </location>
</feature>
<dbReference type="Gene3D" id="3.10.620.30">
    <property type="match status" value="1"/>
</dbReference>
<dbReference type="EMBL" id="JACIGK010000002">
    <property type="protein sequence ID" value="MBB4264812.1"/>
    <property type="molecule type" value="Genomic_DNA"/>
</dbReference>
<reference evidence="2 3" key="1">
    <citation type="submission" date="2020-08" db="EMBL/GenBank/DDBJ databases">
        <title>Genome sequencing of Purple Non-Sulfur Bacteria from various extreme environments.</title>
        <authorList>
            <person name="Mayer M."/>
        </authorList>
    </citation>
    <scope>NUCLEOTIDE SEQUENCE [LARGE SCALE GENOMIC DNA]</scope>
    <source>
        <strain evidence="2 3">JA131</strain>
    </source>
</reference>
<gene>
    <name evidence="2" type="ORF">GGD89_000419</name>
</gene>
<dbReference type="InterPro" id="IPR038765">
    <property type="entry name" value="Papain-like_cys_pep_sf"/>
</dbReference>
<dbReference type="Pfam" id="PF06035">
    <property type="entry name" value="Peptidase_C93"/>
    <property type="match status" value="1"/>
</dbReference>
<accession>A0A7W6W8W5</accession>
<evidence type="ECO:0000256" key="1">
    <source>
        <dbReference type="SAM" id="SignalP"/>
    </source>
</evidence>
<evidence type="ECO:0000313" key="3">
    <source>
        <dbReference type="Proteomes" id="UP000554286"/>
    </source>
</evidence>
<organism evidence="2 3">
    <name type="scientific">Roseospira visakhapatnamensis</name>
    <dbReference type="NCBI Taxonomy" id="390880"/>
    <lineage>
        <taxon>Bacteria</taxon>
        <taxon>Pseudomonadati</taxon>
        <taxon>Pseudomonadota</taxon>
        <taxon>Alphaproteobacteria</taxon>
        <taxon>Rhodospirillales</taxon>
        <taxon>Rhodospirillaceae</taxon>
        <taxon>Roseospira</taxon>
    </lineage>
</organism>
<dbReference type="PANTHER" id="PTHR39327">
    <property type="match status" value="1"/>
</dbReference>
<comment type="caution">
    <text evidence="2">The sequence shown here is derived from an EMBL/GenBank/DDBJ whole genome shotgun (WGS) entry which is preliminary data.</text>
</comment>